<dbReference type="CDD" id="cd06261">
    <property type="entry name" value="TM_PBP2"/>
    <property type="match status" value="1"/>
</dbReference>
<evidence type="ECO:0000259" key="8">
    <source>
        <dbReference type="PROSITE" id="PS50928"/>
    </source>
</evidence>
<gene>
    <name evidence="9" type="primary">lacG_8</name>
    <name evidence="9" type="ORF">AMURIS_04315</name>
</gene>
<dbReference type="RefSeq" id="WP_103241552.1">
    <property type="nucleotide sequence ID" value="NZ_CANRXC010000011.1"/>
</dbReference>
<dbReference type="GO" id="GO:0055085">
    <property type="term" value="P:transmembrane transport"/>
    <property type="evidence" value="ECO:0007669"/>
    <property type="project" value="InterPro"/>
</dbReference>
<feature type="transmembrane region" description="Helical" evidence="7">
    <location>
        <begin position="81"/>
        <end position="101"/>
    </location>
</feature>
<proteinExistence type="inferred from homology"/>
<dbReference type="OrthoDB" id="157184at2"/>
<dbReference type="PANTHER" id="PTHR43744:SF9">
    <property type="entry name" value="POLYGALACTURONAN_RHAMNOGALACTURONAN TRANSPORT SYSTEM PERMEASE PROTEIN YTCP"/>
    <property type="match status" value="1"/>
</dbReference>
<dbReference type="AlphaFoldDB" id="A0A2K4ZM73"/>
<accession>A0A2K4ZM73</accession>
<feature type="transmembrane region" description="Helical" evidence="7">
    <location>
        <begin position="144"/>
        <end position="164"/>
    </location>
</feature>
<evidence type="ECO:0000256" key="5">
    <source>
        <dbReference type="ARBA" id="ARBA00022989"/>
    </source>
</evidence>
<evidence type="ECO:0000256" key="3">
    <source>
        <dbReference type="ARBA" id="ARBA00022475"/>
    </source>
</evidence>
<dbReference type="PANTHER" id="PTHR43744">
    <property type="entry name" value="ABC TRANSPORTER PERMEASE PROTEIN MG189-RELATED-RELATED"/>
    <property type="match status" value="1"/>
</dbReference>
<evidence type="ECO:0000256" key="2">
    <source>
        <dbReference type="ARBA" id="ARBA00022448"/>
    </source>
</evidence>
<keyword evidence="3" id="KW-1003">Cell membrane</keyword>
<dbReference type="InterPro" id="IPR000515">
    <property type="entry name" value="MetI-like"/>
</dbReference>
<sequence length="294" mass="32940">MNFYKKKPSDYAFSILNGAFMIFLAVITIYPFLYVLFASLSDATKFMTYKGVLLHPISLSLDSYKAVLNNPNILTGYRNTLFIVVVGTTINVIFTSMGAYFLSRKGPLLKKPVMLLIMITMFISGGMIPKYVLVQNLGMYNTLWSLMIPGAISTFNMIIMRTAFQSIPASLEESAMIDGANDWVILFKLILPLSLPTMAVIGLYYAVGHWNSWFTANLYLADRKLYPLQLILRNIIVNSEVDDMTVGIGSGQSYAMSFTIKYATVMVATVPILLVYPFIQKYFVKGVMIGSLKE</sequence>
<organism evidence="9 10">
    <name type="scientific">Acetatifactor muris</name>
    <dbReference type="NCBI Taxonomy" id="879566"/>
    <lineage>
        <taxon>Bacteria</taxon>
        <taxon>Bacillati</taxon>
        <taxon>Bacillota</taxon>
        <taxon>Clostridia</taxon>
        <taxon>Lachnospirales</taxon>
        <taxon>Lachnospiraceae</taxon>
        <taxon>Acetatifactor</taxon>
    </lineage>
</organism>
<feature type="transmembrane region" description="Helical" evidence="7">
    <location>
        <begin position="113"/>
        <end position="132"/>
    </location>
</feature>
<dbReference type="PROSITE" id="PS50928">
    <property type="entry name" value="ABC_TM1"/>
    <property type="match status" value="1"/>
</dbReference>
<evidence type="ECO:0000256" key="1">
    <source>
        <dbReference type="ARBA" id="ARBA00004651"/>
    </source>
</evidence>
<dbReference type="Pfam" id="PF00528">
    <property type="entry name" value="BPD_transp_1"/>
    <property type="match status" value="1"/>
</dbReference>
<feature type="transmembrane region" description="Helical" evidence="7">
    <location>
        <begin position="260"/>
        <end position="279"/>
    </location>
</feature>
<keyword evidence="2 7" id="KW-0813">Transport</keyword>
<dbReference type="GO" id="GO:0005886">
    <property type="term" value="C:plasma membrane"/>
    <property type="evidence" value="ECO:0007669"/>
    <property type="project" value="UniProtKB-SubCell"/>
</dbReference>
<comment type="similarity">
    <text evidence="7">Belongs to the binding-protein-dependent transport system permease family.</text>
</comment>
<keyword evidence="5 7" id="KW-1133">Transmembrane helix</keyword>
<comment type="subcellular location">
    <subcellularLocation>
        <location evidence="1 7">Cell membrane</location>
        <topology evidence="1 7">Multi-pass membrane protein</topology>
    </subcellularLocation>
</comment>
<name>A0A2K4ZM73_9FIRM</name>
<feature type="transmembrane region" description="Helical" evidence="7">
    <location>
        <begin position="185"/>
        <end position="207"/>
    </location>
</feature>
<evidence type="ECO:0000313" key="9">
    <source>
        <dbReference type="EMBL" id="SOY31571.1"/>
    </source>
</evidence>
<keyword evidence="6 7" id="KW-0472">Membrane</keyword>
<keyword evidence="4 7" id="KW-0812">Transmembrane</keyword>
<dbReference type="EMBL" id="OFSM01000027">
    <property type="protein sequence ID" value="SOY31571.1"/>
    <property type="molecule type" value="Genomic_DNA"/>
</dbReference>
<protein>
    <submittedName>
        <fullName evidence="9">Lactose transport system permease protein LacG</fullName>
    </submittedName>
</protein>
<evidence type="ECO:0000256" key="6">
    <source>
        <dbReference type="ARBA" id="ARBA00023136"/>
    </source>
</evidence>
<dbReference type="SUPFAM" id="SSF161098">
    <property type="entry name" value="MetI-like"/>
    <property type="match status" value="1"/>
</dbReference>
<feature type="transmembrane region" description="Helical" evidence="7">
    <location>
        <begin position="12"/>
        <end position="37"/>
    </location>
</feature>
<reference evidence="9 10" key="1">
    <citation type="submission" date="2018-01" db="EMBL/GenBank/DDBJ databases">
        <authorList>
            <person name="Gaut B.S."/>
            <person name="Morton B.R."/>
            <person name="Clegg M.T."/>
            <person name="Duvall M.R."/>
        </authorList>
    </citation>
    <scope>NUCLEOTIDE SEQUENCE [LARGE SCALE GENOMIC DNA]</scope>
    <source>
        <strain evidence="9">GP69</strain>
    </source>
</reference>
<dbReference type="InterPro" id="IPR035906">
    <property type="entry name" value="MetI-like_sf"/>
</dbReference>
<evidence type="ECO:0000313" key="10">
    <source>
        <dbReference type="Proteomes" id="UP000236311"/>
    </source>
</evidence>
<feature type="domain" description="ABC transmembrane type-1" evidence="8">
    <location>
        <begin position="77"/>
        <end position="279"/>
    </location>
</feature>
<evidence type="ECO:0000256" key="7">
    <source>
        <dbReference type="RuleBase" id="RU363032"/>
    </source>
</evidence>
<keyword evidence="10" id="KW-1185">Reference proteome</keyword>
<evidence type="ECO:0000256" key="4">
    <source>
        <dbReference type="ARBA" id="ARBA00022692"/>
    </source>
</evidence>
<dbReference type="Proteomes" id="UP000236311">
    <property type="component" value="Unassembled WGS sequence"/>
</dbReference>
<dbReference type="Gene3D" id="1.10.3720.10">
    <property type="entry name" value="MetI-like"/>
    <property type="match status" value="1"/>
</dbReference>